<feature type="compositionally biased region" description="Polar residues" evidence="1">
    <location>
        <begin position="125"/>
        <end position="138"/>
    </location>
</feature>
<feature type="compositionally biased region" description="Basic and acidic residues" evidence="1">
    <location>
        <begin position="152"/>
        <end position="169"/>
    </location>
</feature>
<feature type="compositionally biased region" description="Basic and acidic residues" evidence="1">
    <location>
        <begin position="105"/>
        <end position="124"/>
    </location>
</feature>
<accession>W4K764</accession>
<keyword evidence="3" id="KW-1185">Reference proteome</keyword>
<feature type="compositionally biased region" description="Basic and acidic residues" evidence="1">
    <location>
        <begin position="79"/>
        <end position="96"/>
    </location>
</feature>
<name>W4K764_HETIT</name>
<proteinExistence type="predicted"/>
<dbReference type="EMBL" id="KI925458">
    <property type="protein sequence ID" value="ETW81643.1"/>
    <property type="molecule type" value="Genomic_DNA"/>
</dbReference>
<protein>
    <submittedName>
        <fullName evidence="2">Uncharacterized protein</fullName>
    </submittedName>
</protein>
<dbReference type="KEGG" id="hir:HETIRDRAFT_451384"/>
<dbReference type="Proteomes" id="UP000030671">
    <property type="component" value="Unassembled WGS sequence"/>
</dbReference>
<feature type="region of interest" description="Disordered" evidence="1">
    <location>
        <begin position="79"/>
        <end position="225"/>
    </location>
</feature>
<dbReference type="AlphaFoldDB" id="W4K764"/>
<dbReference type="HOGENOM" id="CLU_1230081_0_0_1"/>
<sequence length="225" mass="25587">MTGRARKQLCWHPQRYRRVEIRDPDKLRPVPDDAHRARQRPITKIEHPMALFMSERQNRGAEPIVKVRTGSRGARIYEPTRELRSPSLHQEDRDTAARQWANSPGDRETVRRALDDQESHHRQEPSTPACQQEPTTGHENLVEVGAGRRRPLKADGRTGRGQQRAEAHAHGPRNVGQRRPRPNARGHSTNVKTIRPHLRVGPTTLEPISAPLVAHIRPPGRPETA</sequence>
<reference evidence="2 3" key="1">
    <citation type="journal article" date="2012" name="New Phytol.">
        <title>Insight into trade-off between wood decay and parasitism from the genome of a fungal forest pathogen.</title>
        <authorList>
            <person name="Olson A."/>
            <person name="Aerts A."/>
            <person name="Asiegbu F."/>
            <person name="Belbahri L."/>
            <person name="Bouzid O."/>
            <person name="Broberg A."/>
            <person name="Canback B."/>
            <person name="Coutinho P.M."/>
            <person name="Cullen D."/>
            <person name="Dalman K."/>
            <person name="Deflorio G."/>
            <person name="van Diepen L.T."/>
            <person name="Dunand C."/>
            <person name="Duplessis S."/>
            <person name="Durling M."/>
            <person name="Gonthier P."/>
            <person name="Grimwood J."/>
            <person name="Fossdal C.G."/>
            <person name="Hansson D."/>
            <person name="Henrissat B."/>
            <person name="Hietala A."/>
            <person name="Himmelstrand K."/>
            <person name="Hoffmeister D."/>
            <person name="Hogberg N."/>
            <person name="James T.Y."/>
            <person name="Karlsson M."/>
            <person name="Kohler A."/>
            <person name="Kues U."/>
            <person name="Lee Y.H."/>
            <person name="Lin Y.C."/>
            <person name="Lind M."/>
            <person name="Lindquist E."/>
            <person name="Lombard V."/>
            <person name="Lucas S."/>
            <person name="Lunden K."/>
            <person name="Morin E."/>
            <person name="Murat C."/>
            <person name="Park J."/>
            <person name="Raffaello T."/>
            <person name="Rouze P."/>
            <person name="Salamov A."/>
            <person name="Schmutz J."/>
            <person name="Solheim H."/>
            <person name="Stahlberg J."/>
            <person name="Velez H."/>
            <person name="de Vries R.P."/>
            <person name="Wiebenga A."/>
            <person name="Woodward S."/>
            <person name="Yakovlev I."/>
            <person name="Garbelotto M."/>
            <person name="Martin F."/>
            <person name="Grigoriev I.V."/>
            <person name="Stenlid J."/>
        </authorList>
    </citation>
    <scope>NUCLEOTIDE SEQUENCE [LARGE SCALE GENOMIC DNA]</scope>
    <source>
        <strain evidence="2 3">TC 32-1</strain>
    </source>
</reference>
<dbReference type="InParanoid" id="W4K764"/>
<evidence type="ECO:0000256" key="1">
    <source>
        <dbReference type="SAM" id="MobiDB-lite"/>
    </source>
</evidence>
<organism evidence="2 3">
    <name type="scientific">Heterobasidion irregulare (strain TC 32-1)</name>
    <dbReference type="NCBI Taxonomy" id="747525"/>
    <lineage>
        <taxon>Eukaryota</taxon>
        <taxon>Fungi</taxon>
        <taxon>Dikarya</taxon>
        <taxon>Basidiomycota</taxon>
        <taxon>Agaricomycotina</taxon>
        <taxon>Agaricomycetes</taxon>
        <taxon>Russulales</taxon>
        <taxon>Bondarzewiaceae</taxon>
        <taxon>Heterobasidion</taxon>
        <taxon>Heterobasidion annosum species complex</taxon>
    </lineage>
</organism>
<dbReference type="GeneID" id="20676147"/>
<dbReference type="RefSeq" id="XP_009546273.1">
    <property type="nucleotide sequence ID" value="XM_009547978.1"/>
</dbReference>
<evidence type="ECO:0000313" key="2">
    <source>
        <dbReference type="EMBL" id="ETW81643.1"/>
    </source>
</evidence>
<evidence type="ECO:0000313" key="3">
    <source>
        <dbReference type="Proteomes" id="UP000030671"/>
    </source>
</evidence>
<gene>
    <name evidence="2" type="ORF">HETIRDRAFT_451384</name>
</gene>